<dbReference type="InterPro" id="IPR007145">
    <property type="entry name" value="MAP65_Ase1_PRC1"/>
</dbReference>
<feature type="region of interest" description="Disordered" evidence="1">
    <location>
        <begin position="649"/>
        <end position="689"/>
    </location>
</feature>
<feature type="compositionally biased region" description="Low complexity" evidence="1">
    <location>
        <begin position="534"/>
        <end position="548"/>
    </location>
</feature>
<gene>
    <name evidence="2" type="ORF">RHOBADRAFT_55656</name>
</gene>
<name>A0A0P9GHX1_RHOGW</name>
<dbReference type="Proteomes" id="UP000053890">
    <property type="component" value="Unassembled WGS sequence"/>
</dbReference>
<feature type="region of interest" description="Disordered" evidence="1">
    <location>
        <begin position="493"/>
        <end position="630"/>
    </location>
</feature>
<dbReference type="GO" id="GO:0005737">
    <property type="term" value="C:cytoplasm"/>
    <property type="evidence" value="ECO:0007669"/>
    <property type="project" value="TreeGrafter"/>
</dbReference>
<organism evidence="2 3">
    <name type="scientific">Rhodotorula graminis (strain WP1)</name>
    <dbReference type="NCBI Taxonomy" id="578459"/>
    <lineage>
        <taxon>Eukaryota</taxon>
        <taxon>Fungi</taxon>
        <taxon>Dikarya</taxon>
        <taxon>Basidiomycota</taxon>
        <taxon>Pucciniomycotina</taxon>
        <taxon>Microbotryomycetes</taxon>
        <taxon>Sporidiobolales</taxon>
        <taxon>Sporidiobolaceae</taxon>
        <taxon>Rhodotorula</taxon>
    </lineage>
</organism>
<accession>A0A0P9GHX1</accession>
<feature type="region of interest" description="Disordered" evidence="1">
    <location>
        <begin position="422"/>
        <end position="450"/>
    </location>
</feature>
<evidence type="ECO:0000313" key="2">
    <source>
        <dbReference type="EMBL" id="KPV72553.1"/>
    </source>
</evidence>
<dbReference type="GO" id="GO:0051256">
    <property type="term" value="P:mitotic spindle midzone assembly"/>
    <property type="evidence" value="ECO:0007669"/>
    <property type="project" value="TreeGrafter"/>
</dbReference>
<dbReference type="Gene3D" id="1.20.58.1520">
    <property type="match status" value="1"/>
</dbReference>
<dbReference type="PANTHER" id="PTHR19321">
    <property type="entry name" value="PROTEIN REGULATOR OF CYTOKINESIS 1 PRC1-RELATED"/>
    <property type="match status" value="1"/>
</dbReference>
<dbReference type="GO" id="GO:1990023">
    <property type="term" value="C:mitotic spindle midzone"/>
    <property type="evidence" value="ECO:0007669"/>
    <property type="project" value="TreeGrafter"/>
</dbReference>
<evidence type="ECO:0008006" key="4">
    <source>
        <dbReference type="Google" id="ProtNLM"/>
    </source>
</evidence>
<dbReference type="PANTHER" id="PTHR19321:SF41">
    <property type="entry name" value="FASCETTO-RELATED"/>
    <property type="match status" value="1"/>
</dbReference>
<reference evidence="2 3" key="1">
    <citation type="journal article" date="2015" name="Front. Microbiol.">
        <title>Genome sequence of the plant growth promoting endophytic yeast Rhodotorula graminis WP1.</title>
        <authorList>
            <person name="Firrincieli A."/>
            <person name="Otillar R."/>
            <person name="Salamov A."/>
            <person name="Schmutz J."/>
            <person name="Khan Z."/>
            <person name="Redman R.S."/>
            <person name="Fleck N.D."/>
            <person name="Lindquist E."/>
            <person name="Grigoriev I.V."/>
            <person name="Doty S.L."/>
        </authorList>
    </citation>
    <scope>NUCLEOTIDE SEQUENCE [LARGE SCALE GENOMIC DNA]</scope>
    <source>
        <strain evidence="2 3">WP1</strain>
    </source>
</reference>
<dbReference type="RefSeq" id="XP_018268602.1">
    <property type="nucleotide sequence ID" value="XM_018417955.1"/>
</dbReference>
<dbReference type="GO" id="GO:0008017">
    <property type="term" value="F:microtubule binding"/>
    <property type="evidence" value="ECO:0007669"/>
    <property type="project" value="InterPro"/>
</dbReference>
<dbReference type="AlphaFoldDB" id="A0A0P9GHX1"/>
<evidence type="ECO:0000313" key="3">
    <source>
        <dbReference type="Proteomes" id="UP000053890"/>
    </source>
</evidence>
<feature type="compositionally biased region" description="Basic and acidic residues" evidence="1">
    <location>
        <begin position="440"/>
        <end position="450"/>
    </location>
</feature>
<dbReference type="GeneID" id="28978403"/>
<sequence length="689" mass="74810">MASTPPAAHRALEHLITEHRTTLADLYAALSPAPQPLVDSHLASLESALDTLLASQRSAAEAQVAAAEQRLAAAWTRVHDWQAALGEPLRPAKRRGDGPLLVLVDEVDRIREGMKGRMEERGTRILALHERLRALAEVVGREWLDVELDDAAQSGSWEDLNLKLERMGALETEIMRCEAEIARRRDVLTTSTNEIFALRSELGIHQASDGALADPLDEDILWHLGIGDARQPKREIVPTADNVQRVEAKRKWLEDEKDRRNMSIQTTYDKLYPLWTMLGVSEDEMEDFVNRHMGSTLDVVNAYQDELARMLQLKLSNLSGFITREREALTALWDRLYVSHAQRVAQFPAYSISVEPTRVWNAAHGCEDEVVSPNVSEELLVAHERERERLEREEEDLRPVLDRLGRYFEVVEKTKELEAAAADPSRLMDKSRGAAGRLAQEAKDRKRVDRERPKLEAELRLMIPEWEAANGRPFLINGVGFIQGLDEQLRADEQEKENRKRAKMGASSSSSSARPLKPQHTGASTMAPLKRQMTGASARSATSATSTGPPAPKRLAQGAGSSTAPTPSASRIGRPKLALGDHSNYGVAATPSQPLKAQPTGGSRARSGTVGAGSTVAQTPLSASTGSSGSASFLGASAGSQGMRIPAGWGGAGGGAAGAQMMSPSLSASAAVSRGQGLVPQPTGFRPRG</sequence>
<proteinExistence type="predicted"/>
<evidence type="ECO:0000256" key="1">
    <source>
        <dbReference type="SAM" id="MobiDB-lite"/>
    </source>
</evidence>
<keyword evidence="3" id="KW-1185">Reference proteome</keyword>
<dbReference type="STRING" id="578459.A0A0P9GHX1"/>
<dbReference type="OrthoDB" id="642895at2759"/>
<protein>
    <recommendedName>
        <fullName evidence="4">Microtubule associated protein</fullName>
    </recommendedName>
</protein>
<dbReference type="OMA" id="NDWYNED"/>
<dbReference type="EMBL" id="KQ474086">
    <property type="protein sequence ID" value="KPV72553.1"/>
    <property type="molecule type" value="Genomic_DNA"/>
</dbReference>
<dbReference type="Pfam" id="PF03999">
    <property type="entry name" value="MAP65_ASE1"/>
    <property type="match status" value="1"/>
</dbReference>
<feature type="compositionally biased region" description="Low complexity" evidence="1">
    <location>
        <begin position="558"/>
        <end position="570"/>
    </location>
</feature>